<protein>
    <submittedName>
        <fullName evidence="1">Uncharacterized protein</fullName>
    </submittedName>
</protein>
<organism evidence="1 2">
    <name type="scientific">Arachis hypogaea</name>
    <name type="common">Peanut</name>
    <dbReference type="NCBI Taxonomy" id="3818"/>
    <lineage>
        <taxon>Eukaryota</taxon>
        <taxon>Viridiplantae</taxon>
        <taxon>Streptophyta</taxon>
        <taxon>Embryophyta</taxon>
        <taxon>Tracheophyta</taxon>
        <taxon>Spermatophyta</taxon>
        <taxon>Magnoliopsida</taxon>
        <taxon>eudicotyledons</taxon>
        <taxon>Gunneridae</taxon>
        <taxon>Pentapetalae</taxon>
        <taxon>rosids</taxon>
        <taxon>fabids</taxon>
        <taxon>Fabales</taxon>
        <taxon>Fabaceae</taxon>
        <taxon>Papilionoideae</taxon>
        <taxon>50 kb inversion clade</taxon>
        <taxon>dalbergioids sensu lato</taxon>
        <taxon>Dalbergieae</taxon>
        <taxon>Pterocarpus clade</taxon>
        <taxon>Arachis</taxon>
    </lineage>
</organism>
<dbReference type="EMBL" id="SDMP01000013">
    <property type="protein sequence ID" value="RYR17644.1"/>
    <property type="molecule type" value="Genomic_DNA"/>
</dbReference>
<proteinExistence type="predicted"/>
<comment type="caution">
    <text evidence="1">The sequence shown here is derived from an EMBL/GenBank/DDBJ whole genome shotgun (WGS) entry which is preliminary data.</text>
</comment>
<reference evidence="1 2" key="1">
    <citation type="submission" date="2019-01" db="EMBL/GenBank/DDBJ databases">
        <title>Sequencing of cultivated peanut Arachis hypogaea provides insights into genome evolution and oil improvement.</title>
        <authorList>
            <person name="Chen X."/>
        </authorList>
    </citation>
    <scope>NUCLEOTIDE SEQUENCE [LARGE SCALE GENOMIC DNA]</scope>
    <source>
        <strain evidence="2">cv. Fuhuasheng</strain>
        <strain evidence="1">GDAAS-fuhuasheng2018</strain>
        <tissue evidence="1">Leaves</tissue>
    </source>
</reference>
<dbReference type="EMBL" id="SDMP01000013">
    <property type="protein sequence ID" value="RYR17642.1"/>
    <property type="molecule type" value="Genomic_DNA"/>
</dbReference>
<sequence length="129" mass="15189">MKRERKKEKSSSFQGLLPHTDWNSSSSSLQFASCCRISLPLHFPPFIHHPSKLRYLPLVKCFEFQFDPAVTIFTWIWRDLFYVLEDSRNKFATVHSVIKLLKAELNCFPIISVSYINLFEEIGFILMDQ</sequence>
<accession>A0A444ZUB7</accession>
<name>A0A444ZUB7_ARAHY</name>
<keyword evidence="2" id="KW-1185">Reference proteome</keyword>
<evidence type="ECO:0000313" key="2">
    <source>
        <dbReference type="Proteomes" id="UP000289738"/>
    </source>
</evidence>
<gene>
    <name evidence="1" type="ORF">Ahy_B03g062346</name>
</gene>
<evidence type="ECO:0000313" key="1">
    <source>
        <dbReference type="EMBL" id="RYR17644.1"/>
    </source>
</evidence>
<dbReference type="EMBL" id="SDMP01000013">
    <property type="protein sequence ID" value="RYR17643.1"/>
    <property type="molecule type" value="Genomic_DNA"/>
</dbReference>
<dbReference type="Proteomes" id="UP000289738">
    <property type="component" value="Chromosome B03"/>
</dbReference>
<dbReference type="AlphaFoldDB" id="A0A444ZUB7"/>